<evidence type="ECO:0000313" key="9">
    <source>
        <dbReference type="Proteomes" id="UP000567246"/>
    </source>
</evidence>
<dbReference type="InterPro" id="IPR027417">
    <property type="entry name" value="P-loop_NTPase"/>
</dbReference>
<dbReference type="SUPFAM" id="SSF52540">
    <property type="entry name" value="P-loop containing nucleoside triphosphate hydrolases"/>
    <property type="match status" value="1"/>
</dbReference>
<keyword evidence="2" id="KW-0813">Transport</keyword>
<evidence type="ECO:0000256" key="4">
    <source>
        <dbReference type="ARBA" id="ARBA00022840"/>
    </source>
</evidence>
<proteinExistence type="predicted"/>
<feature type="domain" description="ABC transporter" evidence="7">
    <location>
        <begin position="24"/>
        <end position="247"/>
    </location>
</feature>
<dbReference type="GO" id="GO:0005524">
    <property type="term" value="F:ATP binding"/>
    <property type="evidence" value="ECO:0007669"/>
    <property type="project" value="UniProtKB-KW"/>
</dbReference>
<keyword evidence="3" id="KW-0547">Nucleotide-binding</keyword>
<dbReference type="Pfam" id="PF00005">
    <property type="entry name" value="ABC_tran"/>
    <property type="match status" value="1"/>
</dbReference>
<evidence type="ECO:0000256" key="5">
    <source>
        <dbReference type="ARBA" id="ARBA00023251"/>
    </source>
</evidence>
<feature type="region of interest" description="Disordered" evidence="6">
    <location>
        <begin position="1"/>
        <end position="22"/>
    </location>
</feature>
<dbReference type="EMBL" id="JACHMW010000001">
    <property type="protein sequence ID" value="MBB5847683.1"/>
    <property type="molecule type" value="Genomic_DNA"/>
</dbReference>
<dbReference type="GO" id="GO:0046677">
    <property type="term" value="P:response to antibiotic"/>
    <property type="evidence" value="ECO:0007669"/>
    <property type="project" value="UniProtKB-KW"/>
</dbReference>
<keyword evidence="9" id="KW-1185">Reference proteome</keyword>
<dbReference type="InterPro" id="IPR003593">
    <property type="entry name" value="AAA+_ATPase"/>
</dbReference>
<dbReference type="AlphaFoldDB" id="A0A7W9JGW0"/>
<evidence type="ECO:0000256" key="2">
    <source>
        <dbReference type="ARBA" id="ARBA00022448"/>
    </source>
</evidence>
<comment type="subcellular location">
    <subcellularLocation>
        <location evidence="1">Cell membrane</location>
        <topology evidence="1">Peripheral membrane protein</topology>
    </subcellularLocation>
</comment>
<gene>
    <name evidence="8" type="ORF">HDA33_000247</name>
</gene>
<dbReference type="InterPro" id="IPR017871">
    <property type="entry name" value="ABC_transporter-like_CS"/>
</dbReference>
<evidence type="ECO:0000256" key="1">
    <source>
        <dbReference type="ARBA" id="ARBA00004202"/>
    </source>
</evidence>
<dbReference type="InterPro" id="IPR050763">
    <property type="entry name" value="ABC_transporter_ATP-binding"/>
</dbReference>
<protein>
    <submittedName>
        <fullName evidence="8">ABC-2 type transport system ATP-binding protein</fullName>
    </submittedName>
</protein>
<dbReference type="PROSITE" id="PS50893">
    <property type="entry name" value="ABC_TRANSPORTER_2"/>
    <property type="match status" value="1"/>
</dbReference>
<keyword evidence="5" id="KW-0046">Antibiotic resistance</keyword>
<dbReference type="Proteomes" id="UP000567246">
    <property type="component" value="Unassembled WGS sequence"/>
</dbReference>
<evidence type="ECO:0000259" key="7">
    <source>
        <dbReference type="PROSITE" id="PS50893"/>
    </source>
</evidence>
<evidence type="ECO:0000256" key="6">
    <source>
        <dbReference type="SAM" id="MobiDB-lite"/>
    </source>
</evidence>
<dbReference type="GO" id="GO:0005886">
    <property type="term" value="C:plasma membrane"/>
    <property type="evidence" value="ECO:0007669"/>
    <property type="project" value="UniProtKB-SubCell"/>
</dbReference>
<reference evidence="8 9" key="1">
    <citation type="submission" date="2020-08" db="EMBL/GenBank/DDBJ databases">
        <title>Sequencing the genomes of 1000 actinobacteria strains.</title>
        <authorList>
            <person name="Klenk H.-P."/>
        </authorList>
    </citation>
    <scope>NUCLEOTIDE SEQUENCE [LARGE SCALE GENOMIC DNA]</scope>
    <source>
        <strain evidence="8 9">DSM 17945</strain>
    </source>
</reference>
<keyword evidence="4 8" id="KW-0067">ATP-binding</keyword>
<dbReference type="SMART" id="SM00382">
    <property type="entry name" value="AAA"/>
    <property type="match status" value="1"/>
</dbReference>
<name>A0A7W9JGW0_9MICC</name>
<comment type="caution">
    <text evidence="8">The sequence shown here is derived from an EMBL/GenBank/DDBJ whole genome shotgun (WGS) entry which is preliminary data.</text>
</comment>
<dbReference type="PANTHER" id="PTHR42711">
    <property type="entry name" value="ABC TRANSPORTER ATP-BINDING PROTEIN"/>
    <property type="match status" value="1"/>
</dbReference>
<dbReference type="GO" id="GO:0016887">
    <property type="term" value="F:ATP hydrolysis activity"/>
    <property type="evidence" value="ECO:0007669"/>
    <property type="project" value="InterPro"/>
</dbReference>
<dbReference type="PROSITE" id="PS00211">
    <property type="entry name" value="ABC_TRANSPORTER_1"/>
    <property type="match status" value="1"/>
</dbReference>
<organism evidence="8 9">
    <name type="scientific">Micrococcus endophyticus</name>
    <dbReference type="NCBI Taxonomy" id="455343"/>
    <lineage>
        <taxon>Bacteria</taxon>
        <taxon>Bacillati</taxon>
        <taxon>Actinomycetota</taxon>
        <taxon>Actinomycetes</taxon>
        <taxon>Micrococcales</taxon>
        <taxon>Micrococcaceae</taxon>
        <taxon>Micrococcus</taxon>
    </lineage>
</organism>
<dbReference type="PANTHER" id="PTHR42711:SF17">
    <property type="entry name" value="ABC TRANSPORTER ATP-BINDING PROTEIN"/>
    <property type="match status" value="1"/>
</dbReference>
<dbReference type="RefSeq" id="WP_184170039.1">
    <property type="nucleotide sequence ID" value="NZ_BAABAG010000002.1"/>
</dbReference>
<dbReference type="Gene3D" id="3.40.50.300">
    <property type="entry name" value="P-loop containing nucleotide triphosphate hydrolases"/>
    <property type="match status" value="1"/>
</dbReference>
<sequence length="338" mass="34764">MSRTDPVPDLAHPDTPPADPAPALHAAGVSRRFGAVRAVDGVDLSIPAGQVVALLGPNGAGKTTLLDMALGFSSPSSGSVRVLGQAPGAAVRAGRVGAVLQTGGLLKDLSVRETVAMVAGCHRRHIGVDTALDRAGLRGLARRKVKSCSGGEQQRLRFALALLTDPELLILDEPTAGMDVGGRHGFWEAMHAEAARGRTVVFATHFLPEAEDFADRIVLMQHGRIHADGAPDALAAGGAVTLSGRWTGPGSPDALAAELGLAPDAVEVQPAEGGDRVRVLVAAEAPVTGDEAALHVLSRGLLRDVAVTRPSLDEMFLSLTRGTDSAAPSPETVPEARA</sequence>
<dbReference type="CDD" id="cd03230">
    <property type="entry name" value="ABC_DR_subfamily_A"/>
    <property type="match status" value="1"/>
</dbReference>
<evidence type="ECO:0000256" key="3">
    <source>
        <dbReference type="ARBA" id="ARBA00022741"/>
    </source>
</evidence>
<dbReference type="InterPro" id="IPR003439">
    <property type="entry name" value="ABC_transporter-like_ATP-bd"/>
</dbReference>
<evidence type="ECO:0000313" key="8">
    <source>
        <dbReference type="EMBL" id="MBB5847683.1"/>
    </source>
</evidence>
<accession>A0A7W9JGW0</accession>